<evidence type="ECO:0000313" key="2">
    <source>
        <dbReference type="Proteomes" id="UP001327986"/>
    </source>
</evidence>
<sequence>MAKIKIEQGLEVERGDDGEFIVRFRSPGIKMGSDLSGGHLKQAKKEVFLALRSILDKAINVEEGKSGE</sequence>
<proteinExistence type="predicted"/>
<dbReference type="Proteomes" id="UP001327986">
    <property type="component" value="Chromosome"/>
</dbReference>
<dbReference type="EMBL" id="CP141531">
    <property type="protein sequence ID" value="WRO06680.1"/>
    <property type="molecule type" value="Genomic_DNA"/>
</dbReference>
<organism evidence="1 2">
    <name type="scientific">Dehalococcoides mccartyi</name>
    <dbReference type="NCBI Taxonomy" id="61435"/>
    <lineage>
        <taxon>Bacteria</taxon>
        <taxon>Bacillati</taxon>
        <taxon>Chloroflexota</taxon>
        <taxon>Dehalococcoidia</taxon>
        <taxon>Dehalococcoidales</taxon>
        <taxon>Dehalococcoidaceae</taxon>
        <taxon>Dehalococcoides</taxon>
    </lineage>
</organism>
<accession>A0AB38Z7Z4</accession>
<evidence type="ECO:0000313" key="1">
    <source>
        <dbReference type="EMBL" id="WRO06680.1"/>
    </source>
</evidence>
<protein>
    <submittedName>
        <fullName evidence="1">Uncharacterized protein</fullName>
    </submittedName>
</protein>
<reference evidence="1" key="1">
    <citation type="submission" date="2023-12" db="EMBL/GenBank/DDBJ databases">
        <title>Isolation of organohalide respiring bacteria Dehalococcoides mccartyi strain GPTCE1 in groundwater collected near a chemical plant in Suzhou, China.</title>
        <authorList>
            <person name="Liu G."/>
        </authorList>
    </citation>
    <scope>NUCLEOTIDE SEQUENCE</scope>
    <source>
        <strain evidence="1">GPTCE1</strain>
    </source>
</reference>
<dbReference type="RefSeq" id="WP_324664178.1">
    <property type="nucleotide sequence ID" value="NZ_CP141531.1"/>
</dbReference>
<gene>
    <name evidence="1" type="ORF">VLL09_04640</name>
</gene>
<dbReference type="AlphaFoldDB" id="A0AB38Z7Z4"/>
<name>A0AB38Z7Z4_9CHLR</name>